<keyword evidence="2" id="KW-1185">Reference proteome</keyword>
<dbReference type="AlphaFoldDB" id="A0A8J3G967"/>
<dbReference type="EMBL" id="BMXF01000002">
    <property type="protein sequence ID" value="GHB70776.1"/>
    <property type="molecule type" value="Genomic_DNA"/>
</dbReference>
<protein>
    <recommendedName>
        <fullName evidence="3">Lipocalin-like protein</fullName>
    </recommendedName>
</protein>
<dbReference type="RefSeq" id="WP_189564862.1">
    <property type="nucleotide sequence ID" value="NZ_BMXF01000002.1"/>
</dbReference>
<name>A0A8J3G967_9BACT</name>
<organism evidence="1 2">
    <name type="scientific">Persicitalea jodogahamensis</name>
    <dbReference type="NCBI Taxonomy" id="402147"/>
    <lineage>
        <taxon>Bacteria</taxon>
        <taxon>Pseudomonadati</taxon>
        <taxon>Bacteroidota</taxon>
        <taxon>Cytophagia</taxon>
        <taxon>Cytophagales</taxon>
        <taxon>Spirosomataceae</taxon>
        <taxon>Persicitalea</taxon>
    </lineage>
</organism>
<gene>
    <name evidence="1" type="ORF">GCM10007390_25630</name>
</gene>
<reference evidence="1 2" key="1">
    <citation type="journal article" date="2014" name="Int. J. Syst. Evol. Microbiol.">
        <title>Complete genome sequence of Corynebacterium casei LMG S-19264T (=DSM 44701T), isolated from a smear-ripened cheese.</title>
        <authorList>
            <consortium name="US DOE Joint Genome Institute (JGI-PGF)"/>
            <person name="Walter F."/>
            <person name="Albersmeier A."/>
            <person name="Kalinowski J."/>
            <person name="Ruckert C."/>
        </authorList>
    </citation>
    <scope>NUCLEOTIDE SEQUENCE [LARGE SCALE GENOMIC DNA]</scope>
    <source>
        <strain evidence="1 2">KCTC 12866</strain>
    </source>
</reference>
<evidence type="ECO:0000313" key="2">
    <source>
        <dbReference type="Proteomes" id="UP000598271"/>
    </source>
</evidence>
<dbReference type="Proteomes" id="UP000598271">
    <property type="component" value="Unassembled WGS sequence"/>
</dbReference>
<evidence type="ECO:0008006" key="3">
    <source>
        <dbReference type="Google" id="ProtNLM"/>
    </source>
</evidence>
<comment type="caution">
    <text evidence="1">The sequence shown here is derived from an EMBL/GenBank/DDBJ whole genome shotgun (WGS) entry which is preliminary data.</text>
</comment>
<accession>A0A8J3G967</accession>
<proteinExistence type="predicted"/>
<sequence length="162" mass="18442">MLKVRKKTHPGFAYGGFLAGFLCLFLVLMTNASSPDRLILGRWEEVDWQYEKVNAHSNGQTLPGQVIEDDARQRIASGLIIHKAEKWQFLPDGTLRLSDGSAIKNAVRWSLKGRGHVLMMQYDQALEESYTIAKLTESEMVLHFHTDIEVRGIAKITFKKIR</sequence>
<evidence type="ECO:0000313" key="1">
    <source>
        <dbReference type="EMBL" id="GHB70776.1"/>
    </source>
</evidence>